<dbReference type="CDD" id="cd06257">
    <property type="entry name" value="DnaJ"/>
    <property type="match status" value="1"/>
</dbReference>
<dbReference type="GO" id="GO:0005634">
    <property type="term" value="C:nucleus"/>
    <property type="evidence" value="ECO:0007669"/>
    <property type="project" value="TreeGrafter"/>
</dbReference>
<dbReference type="PANTHER" id="PTHR43948">
    <property type="entry name" value="DNAJ HOMOLOG SUBFAMILY B"/>
    <property type="match status" value="1"/>
</dbReference>
<dbReference type="SMART" id="SM00271">
    <property type="entry name" value="DnaJ"/>
    <property type="match status" value="1"/>
</dbReference>
<feature type="domain" description="J" evidence="2">
    <location>
        <begin position="161"/>
        <end position="227"/>
    </location>
</feature>
<dbReference type="OrthoDB" id="10250354at2759"/>
<name>U6GDU6_EIMAC</name>
<dbReference type="VEuPathDB" id="ToxoDB:EAH_00026450"/>
<gene>
    <name evidence="3" type="ORF">EAH_00026450</name>
</gene>
<dbReference type="PROSITE" id="PS00636">
    <property type="entry name" value="DNAJ_1"/>
    <property type="match status" value="1"/>
</dbReference>
<dbReference type="GeneID" id="25270715"/>
<dbReference type="GO" id="GO:0044183">
    <property type="term" value="F:protein folding chaperone"/>
    <property type="evidence" value="ECO:0007669"/>
    <property type="project" value="TreeGrafter"/>
</dbReference>
<dbReference type="GO" id="GO:0051087">
    <property type="term" value="F:protein-folding chaperone binding"/>
    <property type="evidence" value="ECO:0007669"/>
    <property type="project" value="TreeGrafter"/>
</dbReference>
<dbReference type="InterPro" id="IPR001623">
    <property type="entry name" value="DnaJ_domain"/>
</dbReference>
<dbReference type="SUPFAM" id="SSF46565">
    <property type="entry name" value="Chaperone J-domain"/>
    <property type="match status" value="1"/>
</dbReference>
<dbReference type="GO" id="GO:0051082">
    <property type="term" value="F:unfolded protein binding"/>
    <property type="evidence" value="ECO:0007669"/>
    <property type="project" value="TreeGrafter"/>
</dbReference>
<dbReference type="Proteomes" id="UP000018050">
    <property type="component" value="Unassembled WGS sequence"/>
</dbReference>
<feature type="compositionally biased region" description="Basic and acidic residues" evidence="1">
    <location>
        <begin position="188"/>
        <end position="208"/>
    </location>
</feature>
<feature type="compositionally biased region" description="Polar residues" evidence="1">
    <location>
        <begin position="383"/>
        <end position="402"/>
    </location>
</feature>
<dbReference type="PANTHER" id="PTHR43948:SF10">
    <property type="entry name" value="MRJ, ISOFORM E"/>
    <property type="match status" value="1"/>
</dbReference>
<dbReference type="EMBL" id="HG670727">
    <property type="protein sequence ID" value="CDI77702.1"/>
    <property type="molecule type" value="Genomic_DNA"/>
</dbReference>
<keyword evidence="4" id="KW-1185">Reference proteome</keyword>
<evidence type="ECO:0000259" key="2">
    <source>
        <dbReference type="PROSITE" id="PS50076"/>
    </source>
</evidence>
<feature type="region of interest" description="Disordered" evidence="1">
    <location>
        <begin position="188"/>
        <end position="239"/>
    </location>
</feature>
<feature type="region of interest" description="Disordered" evidence="1">
    <location>
        <begin position="357"/>
        <end position="418"/>
    </location>
</feature>
<dbReference type="Pfam" id="PF00226">
    <property type="entry name" value="DnaJ"/>
    <property type="match status" value="1"/>
</dbReference>
<dbReference type="InterPro" id="IPR036869">
    <property type="entry name" value="J_dom_sf"/>
</dbReference>
<proteinExistence type="predicted"/>
<accession>U6GDU6</accession>
<dbReference type="PROSITE" id="PS50076">
    <property type="entry name" value="DNAJ_2"/>
    <property type="match status" value="1"/>
</dbReference>
<dbReference type="Gene3D" id="1.10.287.110">
    <property type="entry name" value="DnaJ domain"/>
    <property type="match status" value="1"/>
</dbReference>
<protein>
    <submittedName>
        <fullName evidence="3">DnaJ domain-containing protein, putative</fullName>
    </submittedName>
</protein>
<dbReference type="AlphaFoldDB" id="U6GDU6"/>
<dbReference type="RefSeq" id="XP_013251983.1">
    <property type="nucleotide sequence ID" value="XM_013396529.1"/>
</dbReference>
<dbReference type="InterPro" id="IPR018253">
    <property type="entry name" value="DnaJ_domain_CS"/>
</dbReference>
<evidence type="ECO:0000256" key="1">
    <source>
        <dbReference type="SAM" id="MobiDB-lite"/>
    </source>
</evidence>
<sequence>MGPAQIPRSLQSFFASNLLPKYSQLRQNSARAVVAWRPSGPEQDVKVPRFSLLVRLKESGFSPTRSSAFLCADSNGATQPSHPFAAAVQTFGKQQWTDYTKSRCISAFASSTFSGLSRLRNPEVFNSNALHNTSKSGAGFPRTIDSFLARRCFTTSSSVPDYYAILGVKRNATQDEVKKAYRQTALKWHPDRNPNNREEAGRKFRDASEAYQTLSDPTKRAQYDASLDGASSSSRQAGGYSAYSDPFASRARADRGGFHFGNLTPEEAELLFRRAFGGVSLEEILQQALNQQSAARWARGMPFQRHDMFEHRMGSRPSTSFLDDHEIYEILRGLSGSRPELGTQVSYFTRGGRIIERRTTTRRFPGGGIQTETTERDVGPDTGSGNPRDTRSGSRSQQNFGSSRDWMRMPPENRSANRQGLEVATPLQQFVFIAREYAKMAWTLIKISALRAFARAVVRFVTNLLTRRR</sequence>
<evidence type="ECO:0000313" key="3">
    <source>
        <dbReference type="EMBL" id="CDI77702.1"/>
    </source>
</evidence>
<organism evidence="3 4">
    <name type="scientific">Eimeria acervulina</name>
    <name type="common">Coccidian parasite</name>
    <dbReference type="NCBI Taxonomy" id="5801"/>
    <lineage>
        <taxon>Eukaryota</taxon>
        <taxon>Sar</taxon>
        <taxon>Alveolata</taxon>
        <taxon>Apicomplexa</taxon>
        <taxon>Conoidasida</taxon>
        <taxon>Coccidia</taxon>
        <taxon>Eucoccidiorida</taxon>
        <taxon>Eimeriorina</taxon>
        <taxon>Eimeriidae</taxon>
        <taxon>Eimeria</taxon>
    </lineage>
</organism>
<reference evidence="3" key="2">
    <citation type="submission" date="2013-10" db="EMBL/GenBank/DDBJ databases">
        <authorList>
            <person name="Aslett M."/>
        </authorList>
    </citation>
    <scope>NUCLEOTIDE SEQUENCE</scope>
    <source>
        <strain evidence="3">Houghton</strain>
    </source>
</reference>
<dbReference type="GO" id="GO:0005737">
    <property type="term" value="C:cytoplasm"/>
    <property type="evidence" value="ECO:0007669"/>
    <property type="project" value="TreeGrafter"/>
</dbReference>
<dbReference type="OMA" id="FVFIARE"/>
<reference evidence="3" key="1">
    <citation type="submission" date="2013-10" db="EMBL/GenBank/DDBJ databases">
        <title>Genomic analysis of the causative agents of coccidiosis in chickens.</title>
        <authorList>
            <person name="Reid A.J."/>
            <person name="Blake D."/>
            <person name="Billington K."/>
            <person name="Browne H."/>
            <person name="Dunn M."/>
            <person name="Hung S."/>
            <person name="Kawahara F."/>
            <person name="Miranda-Saavedra D."/>
            <person name="Mourier T."/>
            <person name="Nagra H."/>
            <person name="Otto T.D."/>
            <person name="Rawlings N."/>
            <person name="Sanchez A."/>
            <person name="Sanders M."/>
            <person name="Subramaniam C."/>
            <person name="Tay Y."/>
            <person name="Dear P."/>
            <person name="Doerig C."/>
            <person name="Gruber A."/>
            <person name="Parkinson J."/>
            <person name="Shirley M."/>
            <person name="Wan K.L."/>
            <person name="Berriman M."/>
            <person name="Tomley F."/>
            <person name="Pain A."/>
        </authorList>
    </citation>
    <scope>NUCLEOTIDE SEQUENCE</scope>
    <source>
        <strain evidence="3">Houghton</strain>
    </source>
</reference>
<dbReference type="PRINTS" id="PR00625">
    <property type="entry name" value="JDOMAIN"/>
</dbReference>
<evidence type="ECO:0000313" key="4">
    <source>
        <dbReference type="Proteomes" id="UP000018050"/>
    </source>
</evidence>